<dbReference type="GO" id="GO:0009236">
    <property type="term" value="P:cobalamin biosynthetic process"/>
    <property type="evidence" value="ECO:0007669"/>
    <property type="project" value="UniProtKB-KW"/>
</dbReference>
<keyword evidence="2" id="KW-0489">Methyltransferase</keyword>
<keyword evidence="4" id="KW-0949">S-adenosyl-L-methionine</keyword>
<evidence type="ECO:0000256" key="2">
    <source>
        <dbReference type="ARBA" id="ARBA00022603"/>
    </source>
</evidence>
<evidence type="ECO:0000313" key="5">
    <source>
        <dbReference type="EMBL" id="AEA46840.1"/>
    </source>
</evidence>
<dbReference type="eggNOG" id="arCOG04383">
    <property type="taxonomic scope" value="Archaea"/>
</dbReference>
<dbReference type="AlphaFoldDB" id="F2KRZ9"/>
<evidence type="ECO:0000256" key="1">
    <source>
        <dbReference type="ARBA" id="ARBA00022573"/>
    </source>
</evidence>
<dbReference type="RefSeq" id="WP_013683512.1">
    <property type="nucleotide sequence ID" value="NC_015320.1"/>
</dbReference>
<dbReference type="Pfam" id="PF01888">
    <property type="entry name" value="CbiD"/>
    <property type="match status" value="1"/>
</dbReference>
<dbReference type="Proteomes" id="UP000008136">
    <property type="component" value="Chromosome"/>
</dbReference>
<dbReference type="InterPro" id="IPR002748">
    <property type="entry name" value="CbiD"/>
</dbReference>
<organism evidence="5 6">
    <name type="scientific">Archaeoglobus veneficus (strain DSM 11195 / SNP6)</name>
    <dbReference type="NCBI Taxonomy" id="693661"/>
    <lineage>
        <taxon>Archaea</taxon>
        <taxon>Methanobacteriati</taxon>
        <taxon>Methanobacteriota</taxon>
        <taxon>Archaeoglobi</taxon>
        <taxon>Archaeoglobales</taxon>
        <taxon>Archaeoglobaceae</taxon>
        <taxon>Archaeoglobus</taxon>
    </lineage>
</organism>
<dbReference type="NCBIfam" id="NF000853">
    <property type="entry name" value="PRK00075.2-2"/>
    <property type="match status" value="1"/>
</dbReference>
<dbReference type="GO" id="GO:0032259">
    <property type="term" value="P:methylation"/>
    <property type="evidence" value="ECO:0007669"/>
    <property type="project" value="UniProtKB-KW"/>
</dbReference>
<keyword evidence="3" id="KW-0808">Transferase</keyword>
<keyword evidence="1" id="KW-0169">Cobalamin biosynthesis</keyword>
<dbReference type="STRING" id="693661.Arcve_0825"/>
<evidence type="ECO:0000256" key="4">
    <source>
        <dbReference type="ARBA" id="ARBA00022691"/>
    </source>
</evidence>
<gene>
    <name evidence="5" type="ordered locus">Arcve_0825</name>
</gene>
<dbReference type="Gene3D" id="3.40.50.10720">
    <property type="entry name" value="CbiD-like domains"/>
    <property type="match status" value="1"/>
</dbReference>
<dbReference type="OrthoDB" id="10423at2157"/>
<dbReference type="InterPro" id="IPR036074">
    <property type="entry name" value="CbiD_sf"/>
</dbReference>
<dbReference type="PANTHER" id="PTHR35863:SF1">
    <property type="entry name" value="COBALT-PRECORRIN-5B C(1)-METHYLTRANSFERASE"/>
    <property type="match status" value="1"/>
</dbReference>
<protein>
    <submittedName>
        <fullName evidence="5">Cobalamin (Vitamin B12) biosynthesis CbiD protein</fullName>
    </submittedName>
</protein>
<dbReference type="HOGENOM" id="CLU_820433_0_0_2"/>
<dbReference type="GeneID" id="10393928"/>
<evidence type="ECO:0000256" key="3">
    <source>
        <dbReference type="ARBA" id="ARBA00022679"/>
    </source>
</evidence>
<dbReference type="SUPFAM" id="SSF111342">
    <property type="entry name" value="CbiD-like"/>
    <property type="match status" value="1"/>
</dbReference>
<dbReference type="GO" id="GO:0008168">
    <property type="term" value="F:methyltransferase activity"/>
    <property type="evidence" value="ECO:0007669"/>
    <property type="project" value="UniProtKB-KW"/>
</dbReference>
<dbReference type="KEGG" id="ave:Arcve_0825"/>
<proteinExistence type="predicted"/>
<reference evidence="5 6" key="1">
    <citation type="submission" date="2011-03" db="EMBL/GenBank/DDBJ databases">
        <title>The complete genome of Archaeoglobus veneficus SNP6.</title>
        <authorList>
            <consortium name="US DOE Joint Genome Institute (JGI-PGF)"/>
            <person name="Lucas S."/>
            <person name="Copeland A."/>
            <person name="Lapidus A."/>
            <person name="Bruce D."/>
            <person name="Goodwin L."/>
            <person name="Pitluck S."/>
            <person name="Kyrpides N."/>
            <person name="Mavromatis K."/>
            <person name="Pagani I."/>
            <person name="Ivanova N."/>
            <person name="Mikhailova N."/>
            <person name="Lu M."/>
            <person name="Detter J.C."/>
            <person name="Tapia R."/>
            <person name="Han C."/>
            <person name="Land M."/>
            <person name="Hauser L."/>
            <person name="Markowitz V."/>
            <person name="Cheng J.-F."/>
            <person name="Hugenholtz P."/>
            <person name="Woyke T."/>
            <person name="Wu D."/>
            <person name="Spring S."/>
            <person name="Brambilla E."/>
            <person name="Klenk H.-P."/>
            <person name="Eisen J.A."/>
        </authorList>
    </citation>
    <scope>NUCLEOTIDE SEQUENCE [LARGE SCALE GENOMIC DNA]</scope>
    <source>
        <strain>SNP6</strain>
    </source>
</reference>
<evidence type="ECO:0000313" key="6">
    <source>
        <dbReference type="Proteomes" id="UP000008136"/>
    </source>
</evidence>
<name>F2KRZ9_ARCVS</name>
<dbReference type="Gene3D" id="3.30.1990.10">
    <property type="entry name" value="CbiD-like"/>
    <property type="match status" value="1"/>
</dbReference>
<dbReference type="PANTHER" id="PTHR35863">
    <property type="entry name" value="COBALT-PRECORRIN-5B C(1)-METHYLTRANSFERASE"/>
    <property type="match status" value="1"/>
</dbReference>
<sequence length="311" mass="34335">MRLVDPLELYKYPEDWVKQRAEEEGSAEVRRKVESGLYILTPDGYLRRGITTATTTSAAICGAISGEESVTVSTPSGIDVNVRVQQKGVCIARKFAGDHAFDVTDGMEFVARVSSSGEAEIEFGRGIGEKKGEKAVSRAAMRQILENFRKYADEFDFKGKITVEVPSGEKIAKKTDNEKLGIKGGISILGTTGFVEPWCRKLIDVKAEIASMYDRLVITTGRGGWRWAKENLPGYQPIVFGVHITEGLRAARGKVIIVGKPSLLVKWAIPELRGKKVDVARKEEFYRKAILERARSINEGVEDVILLGGRI</sequence>
<accession>F2KRZ9</accession>
<keyword evidence="6" id="KW-1185">Reference proteome</keyword>
<dbReference type="EMBL" id="CP002588">
    <property type="protein sequence ID" value="AEA46840.1"/>
    <property type="molecule type" value="Genomic_DNA"/>
</dbReference>
<dbReference type="Gene3D" id="3.30.2110.10">
    <property type="entry name" value="CbiD-like"/>
    <property type="match status" value="1"/>
</dbReference>